<dbReference type="STRING" id="1121291.SAMN02745134_03847"/>
<feature type="transmembrane region" description="Helical" evidence="3">
    <location>
        <begin position="88"/>
        <end position="104"/>
    </location>
</feature>
<dbReference type="Pfam" id="PF02632">
    <property type="entry name" value="BioY"/>
    <property type="match status" value="1"/>
</dbReference>
<keyword evidence="3" id="KW-1133">Transmembrane helix</keyword>
<evidence type="ECO:0000256" key="3">
    <source>
        <dbReference type="SAM" id="Phobius"/>
    </source>
</evidence>
<evidence type="ECO:0000313" key="4">
    <source>
        <dbReference type="EMBL" id="SMC29317.1"/>
    </source>
</evidence>
<keyword evidence="2" id="KW-1003">Cell membrane</keyword>
<reference evidence="4 5" key="1">
    <citation type="submission" date="2017-04" db="EMBL/GenBank/DDBJ databases">
        <authorList>
            <person name="Afonso C.L."/>
            <person name="Miller P.J."/>
            <person name="Scott M.A."/>
            <person name="Spackman E."/>
            <person name="Goraichik I."/>
            <person name="Dimitrov K.M."/>
            <person name="Suarez D.L."/>
            <person name="Swayne D.E."/>
        </authorList>
    </citation>
    <scope>NUCLEOTIDE SEQUENCE [LARGE SCALE GENOMIC DNA]</scope>
    <source>
        <strain evidence="4 5">DSM 12555</strain>
    </source>
</reference>
<dbReference type="AlphaFoldDB" id="A0A1W1XZM2"/>
<feature type="transmembrane region" description="Helical" evidence="3">
    <location>
        <begin position="12"/>
        <end position="32"/>
    </location>
</feature>
<dbReference type="GO" id="GO:0015225">
    <property type="term" value="F:biotin transmembrane transporter activity"/>
    <property type="evidence" value="ECO:0007669"/>
    <property type="project" value="UniProtKB-UniRule"/>
</dbReference>
<keyword evidence="2" id="KW-0813">Transport</keyword>
<evidence type="ECO:0000256" key="1">
    <source>
        <dbReference type="ARBA" id="ARBA00010692"/>
    </source>
</evidence>
<keyword evidence="3" id="KW-0812">Transmembrane</keyword>
<dbReference type="InterPro" id="IPR003784">
    <property type="entry name" value="BioY"/>
</dbReference>
<sequence>MITLKINTRSIIMAALFAALTAIGALITIPIGPVPITLQDMFPMLAGLILGAEIGALSQIVYILIGLIGLPVLAGGTGGINSVFTPSFGYLIGFLLAAFVIGKISGKIKKLTFTKAFLLCIVGMIVIYAVGIPYLYLILNNFLGKKVTIQYAIKVGFVLFIPGDIIKTIIVSIIASNVIPLLKKNGIVKVNS</sequence>
<gene>
    <name evidence="4" type="ORF">SAMN02745134_03847</name>
</gene>
<name>A0A1W1XZM2_9CLOT</name>
<accession>A0A1W1XZM2</accession>
<dbReference type="Proteomes" id="UP000192468">
    <property type="component" value="Unassembled WGS sequence"/>
</dbReference>
<evidence type="ECO:0000313" key="5">
    <source>
        <dbReference type="Proteomes" id="UP000192468"/>
    </source>
</evidence>
<feature type="transmembrane region" description="Helical" evidence="3">
    <location>
        <begin position="151"/>
        <end position="175"/>
    </location>
</feature>
<dbReference type="Gene3D" id="1.10.1760.20">
    <property type="match status" value="1"/>
</dbReference>
<keyword evidence="5" id="KW-1185">Reference proteome</keyword>
<keyword evidence="2 3" id="KW-0472">Membrane</keyword>
<dbReference type="PANTHER" id="PTHR34295:SF1">
    <property type="entry name" value="BIOTIN TRANSPORTER BIOY"/>
    <property type="match status" value="1"/>
</dbReference>
<dbReference type="EMBL" id="FWXH01000041">
    <property type="protein sequence ID" value="SMC29317.1"/>
    <property type="molecule type" value="Genomic_DNA"/>
</dbReference>
<organism evidence="4 5">
    <name type="scientific">Clostridium acidisoli DSM 12555</name>
    <dbReference type="NCBI Taxonomy" id="1121291"/>
    <lineage>
        <taxon>Bacteria</taxon>
        <taxon>Bacillati</taxon>
        <taxon>Bacillota</taxon>
        <taxon>Clostridia</taxon>
        <taxon>Eubacteriales</taxon>
        <taxon>Clostridiaceae</taxon>
        <taxon>Clostridium</taxon>
    </lineage>
</organism>
<feature type="transmembrane region" description="Helical" evidence="3">
    <location>
        <begin position="116"/>
        <end position="139"/>
    </location>
</feature>
<comment type="subcellular location">
    <subcellularLocation>
        <location evidence="2">Cell membrane</location>
        <topology evidence="2">Multi-pass membrane protein</topology>
    </subcellularLocation>
</comment>
<dbReference type="PANTHER" id="PTHR34295">
    <property type="entry name" value="BIOTIN TRANSPORTER BIOY"/>
    <property type="match status" value="1"/>
</dbReference>
<dbReference type="GO" id="GO:0005886">
    <property type="term" value="C:plasma membrane"/>
    <property type="evidence" value="ECO:0007669"/>
    <property type="project" value="UniProtKB-SubCell"/>
</dbReference>
<comment type="similarity">
    <text evidence="1 2">Belongs to the BioY family.</text>
</comment>
<evidence type="ECO:0000256" key="2">
    <source>
        <dbReference type="PIRNR" id="PIRNR016661"/>
    </source>
</evidence>
<proteinExistence type="inferred from homology"/>
<dbReference type="PIRSF" id="PIRSF016661">
    <property type="entry name" value="BioY"/>
    <property type="match status" value="1"/>
</dbReference>
<protein>
    <recommendedName>
        <fullName evidence="2">Biotin transporter</fullName>
    </recommendedName>
</protein>
<feature type="transmembrane region" description="Helical" evidence="3">
    <location>
        <begin position="44"/>
        <end position="68"/>
    </location>
</feature>